<protein>
    <submittedName>
        <fullName evidence="2">Uncharacterized protein</fullName>
    </submittedName>
</protein>
<reference evidence="2 3" key="1">
    <citation type="journal article" date="2019" name="Int. J. Syst. Evol. Microbiol.">
        <title>The Global Catalogue of Microorganisms (GCM) 10K type strain sequencing project: providing services to taxonomists for standard genome sequencing and annotation.</title>
        <authorList>
            <consortium name="The Broad Institute Genomics Platform"/>
            <consortium name="The Broad Institute Genome Sequencing Center for Infectious Disease"/>
            <person name="Wu L."/>
            <person name="Ma J."/>
        </authorList>
    </citation>
    <scope>NUCLEOTIDE SEQUENCE [LARGE SCALE GENOMIC DNA]</scope>
    <source>
        <strain evidence="2 3">CGMCC 1.12563</strain>
    </source>
</reference>
<evidence type="ECO:0000256" key="1">
    <source>
        <dbReference type="SAM" id="MobiDB-lite"/>
    </source>
</evidence>
<dbReference type="AlphaFoldDB" id="A0ABD6ATJ3"/>
<accession>A0ABD6ATJ3</accession>
<proteinExistence type="predicted"/>
<name>A0ABD6ATJ3_9EURY</name>
<keyword evidence="3" id="KW-1185">Reference proteome</keyword>
<evidence type="ECO:0000313" key="2">
    <source>
        <dbReference type="EMBL" id="MFD1513026.1"/>
    </source>
</evidence>
<dbReference type="RefSeq" id="WP_250872998.1">
    <property type="nucleotide sequence ID" value="NZ_JALXFV010000003.1"/>
</dbReference>
<feature type="compositionally biased region" description="Basic and acidic residues" evidence="1">
    <location>
        <begin position="61"/>
        <end position="70"/>
    </location>
</feature>
<comment type="caution">
    <text evidence="2">The sequence shown here is derived from an EMBL/GenBank/DDBJ whole genome shotgun (WGS) entry which is preliminary data.</text>
</comment>
<gene>
    <name evidence="2" type="ORF">ACFSBT_07000</name>
</gene>
<evidence type="ECO:0000313" key="3">
    <source>
        <dbReference type="Proteomes" id="UP001597187"/>
    </source>
</evidence>
<dbReference type="EMBL" id="JBHUDC010000003">
    <property type="protein sequence ID" value="MFD1513026.1"/>
    <property type="molecule type" value="Genomic_DNA"/>
</dbReference>
<organism evidence="2 3">
    <name type="scientific">Halomarina rubra</name>
    <dbReference type="NCBI Taxonomy" id="2071873"/>
    <lineage>
        <taxon>Archaea</taxon>
        <taxon>Methanobacteriati</taxon>
        <taxon>Methanobacteriota</taxon>
        <taxon>Stenosarchaea group</taxon>
        <taxon>Halobacteria</taxon>
        <taxon>Halobacteriales</taxon>
        <taxon>Natronomonadaceae</taxon>
        <taxon>Halomarina</taxon>
    </lineage>
</organism>
<dbReference type="Proteomes" id="UP001597187">
    <property type="component" value="Unassembled WGS sequence"/>
</dbReference>
<feature type="region of interest" description="Disordered" evidence="1">
    <location>
        <begin position="61"/>
        <end position="100"/>
    </location>
</feature>
<sequence>MADAFRCDDCGDLHGGDPFVLSVRPPGGRADHAADTPAVRYEHAEICGDCLADGVGDLFHRRDGEAERPDPLGGPSGPEDLFAGDDELNPEDLFGGGPGP</sequence>